<comment type="subunit">
    <text evidence="11">This enzyme consists of two polypeptide chains, which are synthesized in precursor form from a single polypeptide.</text>
</comment>
<dbReference type="InterPro" id="IPR029055">
    <property type="entry name" value="Ntn_hydrolases_N"/>
</dbReference>
<evidence type="ECO:0000256" key="4">
    <source>
        <dbReference type="ARBA" id="ARBA00022679"/>
    </source>
</evidence>
<dbReference type="Pfam" id="PF01019">
    <property type="entry name" value="G_glu_transpept"/>
    <property type="match status" value="1"/>
</dbReference>
<organism evidence="14 15">
    <name type="scientific">Neisseria canis</name>
    <dbReference type="NCBI Taxonomy" id="493"/>
    <lineage>
        <taxon>Bacteria</taxon>
        <taxon>Pseudomonadati</taxon>
        <taxon>Pseudomonadota</taxon>
        <taxon>Betaproteobacteria</taxon>
        <taxon>Neisseriales</taxon>
        <taxon>Neisseriaceae</taxon>
        <taxon>Neisseria</taxon>
    </lineage>
</organism>
<dbReference type="PANTHER" id="PTHR43199">
    <property type="entry name" value="GLUTATHIONE HYDROLASE"/>
    <property type="match status" value="1"/>
</dbReference>
<evidence type="ECO:0000313" key="15">
    <source>
        <dbReference type="Proteomes" id="UP000279284"/>
    </source>
</evidence>
<evidence type="ECO:0000256" key="2">
    <source>
        <dbReference type="ARBA" id="ARBA00001089"/>
    </source>
</evidence>
<comment type="PTM">
    <text evidence="11">Cleaved by autocatalysis into a large and a small subunit.</text>
</comment>
<evidence type="ECO:0000256" key="11">
    <source>
        <dbReference type="RuleBase" id="RU368036"/>
    </source>
</evidence>
<comment type="pathway">
    <text evidence="11">Sulfur metabolism; glutathione metabolism.</text>
</comment>
<keyword evidence="4 11" id="KW-0808">Transferase</keyword>
<dbReference type="EMBL" id="LR134313">
    <property type="protein sequence ID" value="VEF00047.1"/>
    <property type="molecule type" value="Genomic_DNA"/>
</dbReference>
<dbReference type="InterPro" id="IPR043137">
    <property type="entry name" value="GGT_ssub_C"/>
</dbReference>
<keyword evidence="6 11" id="KW-0865">Zymogen</keyword>
<dbReference type="InterPro" id="IPR000101">
    <property type="entry name" value="GGT_peptidase"/>
</dbReference>
<evidence type="ECO:0000256" key="1">
    <source>
        <dbReference type="ARBA" id="ARBA00001049"/>
    </source>
</evidence>
<dbReference type="GO" id="GO:0103068">
    <property type="term" value="F:leukotriene C4 gamma-glutamyl transferase activity"/>
    <property type="evidence" value="ECO:0007669"/>
    <property type="project" value="UniProtKB-EC"/>
</dbReference>
<proteinExistence type="inferred from homology"/>
<comment type="catalytic activity">
    <reaction evidence="2 11">
        <text>glutathione + H2O = L-cysteinylglycine + L-glutamate</text>
        <dbReference type="Rhea" id="RHEA:28807"/>
        <dbReference type="ChEBI" id="CHEBI:15377"/>
        <dbReference type="ChEBI" id="CHEBI:29985"/>
        <dbReference type="ChEBI" id="CHEBI:57925"/>
        <dbReference type="ChEBI" id="CHEBI:61694"/>
        <dbReference type="EC" id="3.4.19.13"/>
    </reaction>
</comment>
<dbReference type="InterPro" id="IPR043138">
    <property type="entry name" value="GGT_lsub"/>
</dbReference>
<evidence type="ECO:0000256" key="3">
    <source>
        <dbReference type="ARBA" id="ARBA00009381"/>
    </source>
</evidence>
<name>A0A3S4NMQ1_9NEIS</name>
<keyword evidence="11" id="KW-0317">Glutathione biosynthesis</keyword>
<dbReference type="NCBIfam" id="TIGR00066">
    <property type="entry name" value="g_glut_trans"/>
    <property type="match status" value="1"/>
</dbReference>
<feature type="binding site" evidence="10">
    <location>
        <position position="447"/>
    </location>
    <ligand>
        <name>L-glutamate</name>
        <dbReference type="ChEBI" id="CHEBI:29985"/>
    </ligand>
</feature>
<evidence type="ECO:0000256" key="8">
    <source>
        <dbReference type="ARBA" id="ARBA00047417"/>
    </source>
</evidence>
<dbReference type="PRINTS" id="PR01210">
    <property type="entry name" value="GGTRANSPTASE"/>
</dbReference>
<evidence type="ECO:0000313" key="14">
    <source>
        <dbReference type="EMBL" id="VEF00047.1"/>
    </source>
</evidence>
<evidence type="ECO:0000256" key="5">
    <source>
        <dbReference type="ARBA" id="ARBA00022801"/>
    </source>
</evidence>
<dbReference type="UniPathway" id="UPA00204"/>
<dbReference type="GO" id="GO:0036374">
    <property type="term" value="F:glutathione hydrolase activity"/>
    <property type="evidence" value="ECO:0007669"/>
    <property type="project" value="UniProtKB-UniRule"/>
</dbReference>
<dbReference type="OrthoDB" id="5297205at2"/>
<evidence type="ECO:0000256" key="10">
    <source>
        <dbReference type="PIRSR" id="PIRSR600101-2"/>
    </source>
</evidence>
<feature type="signal peptide" evidence="13">
    <location>
        <begin position="1"/>
        <end position="24"/>
    </location>
</feature>
<dbReference type="AlphaFoldDB" id="A0A3S4NMQ1"/>
<dbReference type="EC" id="3.4.19.13" evidence="11"/>
<feature type="binding site" evidence="10">
    <location>
        <position position="121"/>
    </location>
    <ligand>
        <name>L-glutamate</name>
        <dbReference type="ChEBI" id="CHEBI:29985"/>
    </ligand>
</feature>
<comment type="similarity">
    <text evidence="3 11">Belongs to the gamma-glutamyltransferase family.</text>
</comment>
<evidence type="ECO:0000256" key="7">
    <source>
        <dbReference type="ARBA" id="ARBA00023315"/>
    </source>
</evidence>
<gene>
    <name evidence="14" type="primary">ggt</name>
    <name evidence="14" type="ORF">NCTC10296_00659</name>
</gene>
<dbReference type="STRING" id="493.BWD07_03875"/>
<feature type="chain" id="PRO_5018624092" description="Glutathione hydrolase proenzyme" evidence="13">
    <location>
        <begin position="25"/>
        <end position="586"/>
    </location>
</feature>
<feature type="binding site" evidence="10">
    <location>
        <begin position="471"/>
        <end position="472"/>
    </location>
    <ligand>
        <name>L-glutamate</name>
        <dbReference type="ChEBI" id="CHEBI:29985"/>
    </ligand>
</feature>
<dbReference type="Gene3D" id="3.60.20.40">
    <property type="match status" value="1"/>
</dbReference>
<dbReference type="KEGG" id="nci:NCTC10296_00659"/>
<keyword evidence="7 11" id="KW-0012">Acyltransferase</keyword>
<dbReference type="SUPFAM" id="SSF56235">
    <property type="entry name" value="N-terminal nucleophile aminohydrolases (Ntn hydrolases)"/>
    <property type="match status" value="1"/>
</dbReference>
<dbReference type="PANTHER" id="PTHR43199:SF1">
    <property type="entry name" value="GLUTATHIONE HYDROLASE PROENZYME"/>
    <property type="match status" value="1"/>
</dbReference>
<sequence>MMPMKTAFALAAAVLLAACSSSQAPEKQTARGADDFAPEQGHGNTEQQLVRAQEFMAASANPLATEAGYRVLKQGGSAVDAMIAMQTTLSLVEPQSSGLGGGAFVVYWDNQAKKLTTFDARETAPKAATPELFLDKEGKPLEFKQAVVGGRSVGTPGVPKMMEELHKRYGKMPWARLFDMPVKLAEEGFQVSPRMAASIQSNAEHLQRYPATAAYFLPNGQALQAGALLKNPEFAATVKTLAKDGAKPFYNGKYAQNIIKAVRGAKDNPGKLAAVDFKNYKIIEREAVCGSYREYQVCGMGAPSSGGIALAQITGILNQFEQKQSSYRSLNSWRLLGDASRLAFADRDLYVADPDFVKVPTQALVSDAYLKQRAALLADTAQALGDAPAGEFGSTQAAAPAIELPSTSHVVAVDKQGNVLSMTTSIENAFGSTLMANGYLLNNELTDFSFEPVKNGKPVANRVEGGKRPRSSMAPTIVLKNGRPYMTVGSPGGSRIIGYVAKTLVAHIDWGMDIQQAISLPNMLNRFGTYELEQNTTAAKQAEALQKIGYKTEVRDLNSGVQGIVITDKGLIGGADPRREGKVMGD</sequence>
<evidence type="ECO:0000256" key="13">
    <source>
        <dbReference type="SAM" id="SignalP"/>
    </source>
</evidence>
<comment type="catalytic activity">
    <reaction evidence="8 11">
        <text>an N-terminal (5-L-glutamyl)-[peptide] + an alpha-amino acid = 5-L-glutamyl amino acid + an N-terminal L-alpha-aminoacyl-[peptide]</text>
        <dbReference type="Rhea" id="RHEA:23904"/>
        <dbReference type="Rhea" id="RHEA-COMP:9780"/>
        <dbReference type="Rhea" id="RHEA-COMP:9795"/>
        <dbReference type="ChEBI" id="CHEBI:77644"/>
        <dbReference type="ChEBI" id="CHEBI:78597"/>
        <dbReference type="ChEBI" id="CHEBI:78599"/>
        <dbReference type="ChEBI" id="CHEBI:78608"/>
        <dbReference type="EC" id="2.3.2.2"/>
    </reaction>
</comment>
<keyword evidence="13" id="KW-0732">Signal</keyword>
<feature type="active site" description="Nucleophile" evidence="9">
    <location>
        <position position="407"/>
    </location>
</feature>
<keyword evidence="5 11" id="KW-0378">Hydrolase</keyword>
<dbReference type="PROSITE" id="PS51257">
    <property type="entry name" value="PROKAR_LIPOPROTEIN"/>
    <property type="match status" value="1"/>
</dbReference>
<dbReference type="GO" id="GO:0006750">
    <property type="term" value="P:glutathione biosynthetic process"/>
    <property type="evidence" value="ECO:0007669"/>
    <property type="project" value="UniProtKB-KW"/>
</dbReference>
<feature type="region of interest" description="Disordered" evidence="12">
    <location>
        <begin position="26"/>
        <end position="45"/>
    </location>
</feature>
<evidence type="ECO:0000256" key="12">
    <source>
        <dbReference type="SAM" id="MobiDB-lite"/>
    </source>
</evidence>
<dbReference type="Proteomes" id="UP000279284">
    <property type="component" value="Chromosome"/>
</dbReference>
<reference evidence="14 15" key="1">
    <citation type="submission" date="2018-12" db="EMBL/GenBank/DDBJ databases">
        <authorList>
            <consortium name="Pathogen Informatics"/>
        </authorList>
    </citation>
    <scope>NUCLEOTIDE SEQUENCE [LARGE SCALE GENOMIC DNA]</scope>
    <source>
        <strain evidence="14 15">NCTC10296</strain>
    </source>
</reference>
<dbReference type="Gene3D" id="1.10.246.130">
    <property type="match status" value="1"/>
</dbReference>
<evidence type="ECO:0000256" key="6">
    <source>
        <dbReference type="ARBA" id="ARBA00023145"/>
    </source>
</evidence>
<keyword evidence="15" id="KW-1185">Reference proteome</keyword>
<feature type="binding site" evidence="10">
    <location>
        <position position="493"/>
    </location>
    <ligand>
        <name>L-glutamate</name>
        <dbReference type="ChEBI" id="CHEBI:29985"/>
    </ligand>
</feature>
<evidence type="ECO:0000256" key="9">
    <source>
        <dbReference type="PIRSR" id="PIRSR600101-1"/>
    </source>
</evidence>
<dbReference type="EC" id="2.3.2.2" evidence="11"/>
<protein>
    <recommendedName>
        <fullName evidence="11">Glutathione hydrolase proenzyme</fullName>
        <ecNumber evidence="11">2.3.2.2</ecNumber>
        <ecNumber evidence="11">3.4.19.13</ecNumber>
    </recommendedName>
    <component>
        <recommendedName>
            <fullName evidence="11">Glutathione hydrolase large chain</fullName>
        </recommendedName>
    </component>
    <component>
        <recommendedName>
            <fullName evidence="11">Glutathione hydrolase small chain</fullName>
        </recommendedName>
    </component>
</protein>
<accession>A0A3S4NMQ1</accession>
<dbReference type="InterPro" id="IPR051792">
    <property type="entry name" value="GGT_bact"/>
</dbReference>
<dbReference type="GO" id="GO:0006751">
    <property type="term" value="P:glutathione catabolic process"/>
    <property type="evidence" value="ECO:0007669"/>
    <property type="project" value="UniProtKB-UniRule"/>
</dbReference>
<comment type="catalytic activity">
    <reaction evidence="1 11">
        <text>an S-substituted glutathione + H2O = an S-substituted L-cysteinylglycine + L-glutamate</text>
        <dbReference type="Rhea" id="RHEA:59468"/>
        <dbReference type="ChEBI" id="CHEBI:15377"/>
        <dbReference type="ChEBI" id="CHEBI:29985"/>
        <dbReference type="ChEBI" id="CHEBI:90779"/>
        <dbReference type="ChEBI" id="CHEBI:143103"/>
        <dbReference type="EC" id="3.4.19.13"/>
    </reaction>
</comment>